<sequence length="276" mass="29246">MDLIVHNILVSNRFEMFSSLMDMGTYTPLAAYAVAFLGSVLGLLSAERARHASRTTRNWWIGVAAVSIGGLGIWGMHFTAMLGTWMGANVAYDIPITLLSMIVAIVVVAAGLFLVRRYGINGDTRFWPLAAGGLVTGLGVAAMHYTGMSAIVINADVSYNPGLVALSVLIAVVASTVALWFTRKVSGLLAVIGAALVMGVAVTGMHYTGMYAMKMAHDHSASIVVGNSHELITSLIIGGAGVSVIIIFLLALTSSDEESREEAELLDRVMRRTSRG</sequence>
<feature type="transmembrane region" description="Helical" evidence="1">
    <location>
        <begin position="127"/>
        <end position="153"/>
    </location>
</feature>
<evidence type="ECO:0000256" key="1">
    <source>
        <dbReference type="PROSITE-ProRule" id="PRU00244"/>
    </source>
</evidence>
<reference evidence="4" key="1">
    <citation type="submission" date="2017-04" db="EMBL/GenBank/DDBJ databases">
        <authorList>
            <person name="Varghese N."/>
            <person name="Submissions S."/>
        </authorList>
    </citation>
    <scope>NUCLEOTIDE SEQUENCE [LARGE SCALE GENOMIC DNA]</scope>
    <source>
        <strain evidence="4">DSM 44073</strain>
    </source>
</reference>
<organism evidence="3 4">
    <name type="scientific">Lentzea albidocapillata</name>
    <dbReference type="NCBI Taxonomy" id="40571"/>
    <lineage>
        <taxon>Bacteria</taxon>
        <taxon>Bacillati</taxon>
        <taxon>Actinomycetota</taxon>
        <taxon>Actinomycetes</taxon>
        <taxon>Pseudonocardiales</taxon>
        <taxon>Pseudonocardiaceae</taxon>
        <taxon>Lentzea</taxon>
    </lineage>
</organism>
<dbReference type="Pfam" id="PF03707">
    <property type="entry name" value="MHYT"/>
    <property type="match status" value="2"/>
</dbReference>
<keyword evidence="1" id="KW-0472">Membrane</keyword>
<dbReference type="PANTHER" id="PTHR35152:SF1">
    <property type="entry name" value="DOMAIN SIGNALLING PROTEIN, PUTATIVE (AFU_ORTHOLOGUE AFUA_5G11310)-RELATED"/>
    <property type="match status" value="1"/>
</dbReference>
<keyword evidence="1" id="KW-0812">Transmembrane</keyword>
<accession>A0A1W2DJD8</accession>
<keyword evidence="1" id="KW-1133">Transmembrane helix</keyword>
<dbReference type="EMBL" id="FWYC01000007">
    <property type="protein sequence ID" value="SMC97182.1"/>
    <property type="molecule type" value="Genomic_DNA"/>
</dbReference>
<dbReference type="PROSITE" id="PS50924">
    <property type="entry name" value="MHYT"/>
    <property type="match status" value="1"/>
</dbReference>
<feature type="transmembrane region" description="Helical" evidence="1">
    <location>
        <begin position="231"/>
        <end position="252"/>
    </location>
</feature>
<evidence type="ECO:0000313" key="3">
    <source>
        <dbReference type="EMBL" id="SMC97182.1"/>
    </source>
</evidence>
<dbReference type="STRING" id="40571.SAMN05660733_03093"/>
<dbReference type="PANTHER" id="PTHR35152">
    <property type="entry name" value="DOMAIN SIGNALLING PROTEIN, PUTATIVE (AFU_ORTHOLOGUE AFUA_5G11310)-RELATED"/>
    <property type="match status" value="1"/>
</dbReference>
<keyword evidence="4" id="KW-1185">Reference proteome</keyword>
<name>A0A1W2DJD8_9PSEU</name>
<dbReference type="AlphaFoldDB" id="A0A1W2DJD8"/>
<proteinExistence type="predicted"/>
<feature type="transmembrane region" description="Helical" evidence="1">
    <location>
        <begin position="188"/>
        <end position="211"/>
    </location>
</feature>
<gene>
    <name evidence="3" type="ORF">SAMN05660733_03093</name>
</gene>
<dbReference type="InterPro" id="IPR005330">
    <property type="entry name" value="MHYT_dom"/>
</dbReference>
<dbReference type="GO" id="GO:0016020">
    <property type="term" value="C:membrane"/>
    <property type="evidence" value="ECO:0007669"/>
    <property type="project" value="UniProtKB-UniRule"/>
</dbReference>
<feature type="transmembrane region" description="Helical" evidence="1">
    <location>
        <begin position="58"/>
        <end position="76"/>
    </location>
</feature>
<feature type="domain" description="MHYT" evidence="2">
    <location>
        <begin position="23"/>
        <end position="216"/>
    </location>
</feature>
<protein>
    <submittedName>
        <fullName evidence="3">MHYT domain-containing protein, NO-binding membrane sensor</fullName>
    </submittedName>
</protein>
<evidence type="ECO:0000313" key="4">
    <source>
        <dbReference type="Proteomes" id="UP000192840"/>
    </source>
</evidence>
<dbReference type="Proteomes" id="UP000192840">
    <property type="component" value="Unassembled WGS sequence"/>
</dbReference>
<evidence type="ECO:0000259" key="2">
    <source>
        <dbReference type="PROSITE" id="PS50924"/>
    </source>
</evidence>
<feature type="transmembrane region" description="Helical" evidence="1">
    <location>
        <begin position="96"/>
        <end position="115"/>
    </location>
</feature>
<feature type="transmembrane region" description="Helical" evidence="1">
    <location>
        <begin position="26"/>
        <end position="46"/>
    </location>
</feature>
<feature type="transmembrane region" description="Helical" evidence="1">
    <location>
        <begin position="159"/>
        <end position="181"/>
    </location>
</feature>
<dbReference type="eggNOG" id="COG3300">
    <property type="taxonomic scope" value="Bacteria"/>
</dbReference>